<feature type="signal peptide" evidence="1">
    <location>
        <begin position="1"/>
        <end position="23"/>
    </location>
</feature>
<feature type="chain" id="PRO_5026023151" evidence="1">
    <location>
        <begin position="24"/>
        <end position="175"/>
    </location>
</feature>
<name>A0A6H1UHL8_9GAMM</name>
<keyword evidence="3" id="KW-1185">Reference proteome</keyword>
<reference evidence="2 3" key="1">
    <citation type="submission" date="2020-04" db="EMBL/GenBank/DDBJ databases">
        <title>Ferrimonas sp. S7 isolated from sea water.</title>
        <authorList>
            <person name="Bae S.S."/>
            <person name="Baek K."/>
        </authorList>
    </citation>
    <scope>NUCLEOTIDE SEQUENCE [LARGE SCALE GENOMIC DNA]</scope>
    <source>
        <strain evidence="2 3">S7</strain>
    </source>
</reference>
<protein>
    <submittedName>
        <fullName evidence="2">Uncharacterized protein</fullName>
    </submittedName>
</protein>
<evidence type="ECO:0000313" key="2">
    <source>
        <dbReference type="EMBL" id="QIZ78597.1"/>
    </source>
</evidence>
<accession>A0A6H1UHL8</accession>
<dbReference type="AlphaFoldDB" id="A0A6H1UHL8"/>
<organism evidence="2 3">
    <name type="scientific">Ferrimonas lipolytica</name>
    <dbReference type="NCBI Taxonomy" id="2724191"/>
    <lineage>
        <taxon>Bacteria</taxon>
        <taxon>Pseudomonadati</taxon>
        <taxon>Pseudomonadota</taxon>
        <taxon>Gammaproteobacteria</taxon>
        <taxon>Alteromonadales</taxon>
        <taxon>Ferrimonadaceae</taxon>
        <taxon>Ferrimonas</taxon>
    </lineage>
</organism>
<dbReference type="Proteomes" id="UP000501602">
    <property type="component" value="Chromosome"/>
</dbReference>
<dbReference type="KEGG" id="fes:HER31_17825"/>
<gene>
    <name evidence="2" type="ORF">HER31_17825</name>
</gene>
<evidence type="ECO:0000256" key="1">
    <source>
        <dbReference type="SAM" id="SignalP"/>
    </source>
</evidence>
<keyword evidence="1" id="KW-0732">Signal</keyword>
<sequence>MNKYYLAAIALLLLIGTAAVTYATKQNSHANRILSCRNELIDMPVDNNHDRQFYMQADFVLIEPHARIYYRYFTQDGKPVGHIAMTGEVLSHSGALPLYQISMHQQKVKIEDEQQPLPEHLKYLAYSSGLNISTSGSHNVSIKLLELDQERNFASVYFATSNAVCSCTVTDNVGF</sequence>
<evidence type="ECO:0000313" key="3">
    <source>
        <dbReference type="Proteomes" id="UP000501602"/>
    </source>
</evidence>
<proteinExistence type="predicted"/>
<dbReference type="EMBL" id="CP051180">
    <property type="protein sequence ID" value="QIZ78597.1"/>
    <property type="molecule type" value="Genomic_DNA"/>
</dbReference>
<dbReference type="RefSeq" id="WP_168662712.1">
    <property type="nucleotide sequence ID" value="NZ_CP051180.1"/>
</dbReference>